<dbReference type="EMBL" id="CAJZAG010000001">
    <property type="protein sequence ID" value="CAG9163523.1"/>
    <property type="molecule type" value="Genomic_DNA"/>
</dbReference>
<sequence>MPFACPSTNHPSRARRALMQSALVLALPVTLALGLPRAGHAAEAYPSKPIRFVVPYAAGGTTDLVARTVGQRVAEKLGQPVVIENRPGAGGNIGMDAVSKAAPDGYTIGFGAISTNALNPHIYKHVPFDPRKDFTAISLLGTSTIVLEVSESLPVKTVPELIAYAKAHPGLTYATAGTGTSMHLAGAMFSQMTQAGLVHVPYKGSSPAINDMLGGHLQVMFDNLPASLPHIQAGKLRALAVAGKTRSPSLPNVPTLAEAGLAGYSVEPWFGVYGPANLPAPVVQALNAAFVEALARPDVRDKLTQAGFNPKGSSAAELQTLTQTEYDRFGKVAKDAAITVD</sequence>
<evidence type="ECO:0000256" key="1">
    <source>
        <dbReference type="ARBA" id="ARBA00006987"/>
    </source>
</evidence>
<protein>
    <recommendedName>
        <fullName evidence="4">Tripartite tricarboxylate transporter substrate binding protein</fullName>
    </recommendedName>
</protein>
<dbReference type="InterPro" id="IPR005064">
    <property type="entry name" value="BUG"/>
</dbReference>
<proteinExistence type="inferred from homology"/>
<dbReference type="SUPFAM" id="SSF53850">
    <property type="entry name" value="Periplasmic binding protein-like II"/>
    <property type="match status" value="1"/>
</dbReference>
<dbReference type="CDD" id="cd13578">
    <property type="entry name" value="PBP2_Bug27"/>
    <property type="match status" value="1"/>
</dbReference>
<dbReference type="PANTHER" id="PTHR42928:SF5">
    <property type="entry name" value="BLR1237 PROTEIN"/>
    <property type="match status" value="1"/>
</dbReference>
<dbReference type="Gene3D" id="3.40.190.150">
    <property type="entry name" value="Bordetella uptake gene, domain 1"/>
    <property type="match status" value="1"/>
</dbReference>
<reference evidence="2 3" key="1">
    <citation type="submission" date="2021-08" db="EMBL/GenBank/DDBJ databases">
        <authorList>
            <person name="Peeters C."/>
        </authorList>
    </citation>
    <scope>NUCLEOTIDE SEQUENCE [LARGE SCALE GENOMIC DNA]</scope>
    <source>
        <strain evidence="2 3">LMG 32289</strain>
    </source>
</reference>
<comment type="caution">
    <text evidence="2">The sequence shown here is derived from an EMBL/GenBank/DDBJ whole genome shotgun (WGS) entry which is preliminary data.</text>
</comment>
<dbReference type="Gene3D" id="3.40.190.10">
    <property type="entry name" value="Periplasmic binding protein-like II"/>
    <property type="match status" value="1"/>
</dbReference>
<accession>A0ABN7XR90</accession>
<dbReference type="InterPro" id="IPR042100">
    <property type="entry name" value="Bug_dom1"/>
</dbReference>
<dbReference type="Pfam" id="PF03401">
    <property type="entry name" value="TctC"/>
    <property type="match status" value="1"/>
</dbReference>
<name>A0ABN7XR90_9BURK</name>
<evidence type="ECO:0008006" key="4">
    <source>
        <dbReference type="Google" id="ProtNLM"/>
    </source>
</evidence>
<keyword evidence="3" id="KW-1185">Reference proteome</keyword>
<gene>
    <name evidence="2" type="ORF">LMG32289_00056</name>
</gene>
<organism evidence="2 3">
    <name type="scientific">Cupriavidus pampae</name>
    <dbReference type="NCBI Taxonomy" id="659251"/>
    <lineage>
        <taxon>Bacteria</taxon>
        <taxon>Pseudomonadati</taxon>
        <taxon>Pseudomonadota</taxon>
        <taxon>Betaproteobacteria</taxon>
        <taxon>Burkholderiales</taxon>
        <taxon>Burkholderiaceae</taxon>
        <taxon>Cupriavidus</taxon>
    </lineage>
</organism>
<comment type="similarity">
    <text evidence="1">Belongs to the UPF0065 (bug) family.</text>
</comment>
<evidence type="ECO:0000313" key="3">
    <source>
        <dbReference type="Proteomes" id="UP000706525"/>
    </source>
</evidence>
<dbReference type="PANTHER" id="PTHR42928">
    <property type="entry name" value="TRICARBOXYLATE-BINDING PROTEIN"/>
    <property type="match status" value="1"/>
</dbReference>
<dbReference type="Proteomes" id="UP000706525">
    <property type="component" value="Unassembled WGS sequence"/>
</dbReference>
<dbReference type="PIRSF" id="PIRSF017082">
    <property type="entry name" value="YflP"/>
    <property type="match status" value="1"/>
</dbReference>
<evidence type="ECO:0000313" key="2">
    <source>
        <dbReference type="EMBL" id="CAG9163523.1"/>
    </source>
</evidence>